<dbReference type="NCBIfam" id="TIGR03954">
    <property type="entry name" value="integ_memb_HG"/>
    <property type="match status" value="1"/>
</dbReference>
<dbReference type="Proteomes" id="UP001596157">
    <property type="component" value="Unassembled WGS sequence"/>
</dbReference>
<keyword evidence="5 6" id="KW-0472">Membrane</keyword>
<evidence type="ECO:0000313" key="8">
    <source>
        <dbReference type="EMBL" id="MFC5286259.1"/>
    </source>
</evidence>
<feature type="transmembrane region" description="Helical" evidence="6">
    <location>
        <begin position="6"/>
        <end position="28"/>
    </location>
</feature>
<dbReference type="InterPro" id="IPR023845">
    <property type="entry name" value="DUF3817_TM"/>
</dbReference>
<gene>
    <name evidence="8" type="ORF">ACFPM7_04290</name>
</gene>
<feature type="transmembrane region" description="Helical" evidence="6">
    <location>
        <begin position="71"/>
        <end position="91"/>
    </location>
</feature>
<evidence type="ECO:0000256" key="4">
    <source>
        <dbReference type="ARBA" id="ARBA00022989"/>
    </source>
</evidence>
<keyword evidence="9" id="KW-1185">Reference proteome</keyword>
<evidence type="ECO:0000256" key="6">
    <source>
        <dbReference type="SAM" id="Phobius"/>
    </source>
</evidence>
<comment type="caution">
    <text evidence="8">The sequence shown here is derived from an EMBL/GenBank/DDBJ whole genome shotgun (WGS) entry which is preliminary data.</text>
</comment>
<comment type="subcellular location">
    <subcellularLocation>
        <location evidence="1">Cell membrane</location>
        <topology evidence="1">Multi-pass membrane protein</topology>
    </subcellularLocation>
</comment>
<accession>A0ABW0EK52</accession>
<dbReference type="PANTHER" id="PTHR40077">
    <property type="entry name" value="MEMBRANE PROTEIN-RELATED"/>
    <property type="match status" value="1"/>
</dbReference>
<name>A0ABW0EK52_9PSEU</name>
<evidence type="ECO:0000256" key="5">
    <source>
        <dbReference type="ARBA" id="ARBA00023136"/>
    </source>
</evidence>
<evidence type="ECO:0000256" key="3">
    <source>
        <dbReference type="ARBA" id="ARBA00022692"/>
    </source>
</evidence>
<evidence type="ECO:0000259" key="7">
    <source>
        <dbReference type="Pfam" id="PF12823"/>
    </source>
</evidence>
<keyword evidence="4 6" id="KW-1133">Transmembrane helix</keyword>
<dbReference type="RefSeq" id="WP_378244038.1">
    <property type="nucleotide sequence ID" value="NZ_JBHSKF010000002.1"/>
</dbReference>
<feature type="domain" description="DUF3817" evidence="7">
    <location>
        <begin position="6"/>
        <end position="92"/>
    </location>
</feature>
<proteinExistence type="predicted"/>
<keyword evidence="2" id="KW-1003">Cell membrane</keyword>
<organism evidence="8 9">
    <name type="scientific">Actinokineospora guangxiensis</name>
    <dbReference type="NCBI Taxonomy" id="1490288"/>
    <lineage>
        <taxon>Bacteria</taxon>
        <taxon>Bacillati</taxon>
        <taxon>Actinomycetota</taxon>
        <taxon>Actinomycetes</taxon>
        <taxon>Pseudonocardiales</taxon>
        <taxon>Pseudonocardiaceae</taxon>
        <taxon>Actinokineospora</taxon>
    </lineage>
</organism>
<protein>
    <submittedName>
        <fullName evidence="8">DUF3817 domain-containing protein</fullName>
    </submittedName>
</protein>
<sequence>MHAAGLFRVVALAEAVSWIGLLTGMFFKHVTETSELGVKIFGPAHGAVFVAYLAVTIFTARKLAWDRRTTFWALVASVPPLATILFERWVLRTGKLDPIALRRRF</sequence>
<dbReference type="EMBL" id="JBHSKF010000002">
    <property type="protein sequence ID" value="MFC5286259.1"/>
    <property type="molecule type" value="Genomic_DNA"/>
</dbReference>
<keyword evidence="3 6" id="KW-0812">Transmembrane</keyword>
<dbReference type="PANTHER" id="PTHR40077:SF1">
    <property type="entry name" value="MEMBRANE PROTEIN"/>
    <property type="match status" value="1"/>
</dbReference>
<reference evidence="9" key="1">
    <citation type="journal article" date="2019" name="Int. J. Syst. Evol. Microbiol.">
        <title>The Global Catalogue of Microorganisms (GCM) 10K type strain sequencing project: providing services to taxonomists for standard genome sequencing and annotation.</title>
        <authorList>
            <consortium name="The Broad Institute Genomics Platform"/>
            <consortium name="The Broad Institute Genome Sequencing Center for Infectious Disease"/>
            <person name="Wu L."/>
            <person name="Ma J."/>
        </authorList>
    </citation>
    <scope>NUCLEOTIDE SEQUENCE [LARGE SCALE GENOMIC DNA]</scope>
    <source>
        <strain evidence="9">CCUG 59778</strain>
    </source>
</reference>
<evidence type="ECO:0000313" key="9">
    <source>
        <dbReference type="Proteomes" id="UP001596157"/>
    </source>
</evidence>
<feature type="transmembrane region" description="Helical" evidence="6">
    <location>
        <begin position="40"/>
        <end position="59"/>
    </location>
</feature>
<dbReference type="Pfam" id="PF12823">
    <property type="entry name" value="DUF3817"/>
    <property type="match status" value="1"/>
</dbReference>
<evidence type="ECO:0000256" key="1">
    <source>
        <dbReference type="ARBA" id="ARBA00004651"/>
    </source>
</evidence>
<evidence type="ECO:0000256" key="2">
    <source>
        <dbReference type="ARBA" id="ARBA00022475"/>
    </source>
</evidence>